<comment type="caution">
    <text evidence="1">The sequence shown here is derived from an EMBL/GenBank/DDBJ whole genome shotgun (WGS) entry which is preliminary data.</text>
</comment>
<evidence type="ECO:0000313" key="1">
    <source>
        <dbReference type="EMBL" id="MPN20507.1"/>
    </source>
</evidence>
<proteinExistence type="predicted"/>
<gene>
    <name evidence="1" type="ORF">SDC9_167886</name>
</gene>
<name>A0A645G0Z1_9ZZZZ</name>
<accession>A0A645G0Z1</accession>
<protein>
    <recommendedName>
        <fullName evidence="2">Lipocalin-like domain-containing protein</fullName>
    </recommendedName>
</protein>
<dbReference type="AlphaFoldDB" id="A0A645G0Z1"/>
<dbReference type="EMBL" id="VSSQ01068293">
    <property type="protein sequence ID" value="MPN20507.1"/>
    <property type="molecule type" value="Genomic_DNA"/>
</dbReference>
<dbReference type="PROSITE" id="PS51257">
    <property type="entry name" value="PROKAR_LIPOPROTEIN"/>
    <property type="match status" value="1"/>
</dbReference>
<reference evidence="1" key="1">
    <citation type="submission" date="2019-08" db="EMBL/GenBank/DDBJ databases">
        <authorList>
            <person name="Kucharzyk K."/>
            <person name="Murdoch R.W."/>
            <person name="Higgins S."/>
            <person name="Loffler F."/>
        </authorList>
    </citation>
    <scope>NUCLEOTIDE SEQUENCE</scope>
</reference>
<evidence type="ECO:0008006" key="2">
    <source>
        <dbReference type="Google" id="ProtNLM"/>
    </source>
</evidence>
<sequence>MKTKILIGLNIMKKIICATAFFILILSVISCKENDNDKYISWANCAAIPNPEQAIIGKWVFQCYSSADGRYRTKYYSSYDEEVAETRYIKFYSDGTFDDNMHKEVNKRTYKIINDTIYSYIGDDILRVKYCFANGGNTLAIQAIQYGGITPAIGNKYNYEFTIYNRDK</sequence>
<organism evidence="1">
    <name type="scientific">bioreactor metagenome</name>
    <dbReference type="NCBI Taxonomy" id="1076179"/>
    <lineage>
        <taxon>unclassified sequences</taxon>
        <taxon>metagenomes</taxon>
        <taxon>ecological metagenomes</taxon>
    </lineage>
</organism>